<reference evidence="19" key="1">
    <citation type="submission" date="2025-05" db="UniProtKB">
        <authorList>
            <consortium name="RefSeq"/>
        </authorList>
    </citation>
    <scope>NUCLEOTIDE SEQUENCE [LARGE SCALE GENOMIC DNA]</scope>
</reference>
<dbReference type="PROSITE" id="PS50805">
    <property type="entry name" value="KRAB"/>
    <property type="match status" value="1"/>
</dbReference>
<feature type="domain" description="C2H2-type" evidence="15">
    <location>
        <begin position="720"/>
        <end position="747"/>
    </location>
</feature>
<feature type="domain" description="C2H2-type" evidence="15">
    <location>
        <begin position="888"/>
        <end position="915"/>
    </location>
</feature>
<dbReference type="InterPro" id="IPR036236">
    <property type="entry name" value="Znf_C2H2_sf"/>
</dbReference>
<keyword evidence="11" id="KW-0804">Transcription</keyword>
<feature type="compositionally biased region" description="Basic and acidic residues" evidence="14">
    <location>
        <begin position="487"/>
        <end position="497"/>
    </location>
</feature>
<feature type="domain" description="C2H2-type" evidence="15">
    <location>
        <begin position="776"/>
        <end position="803"/>
    </location>
</feature>
<evidence type="ECO:0000256" key="10">
    <source>
        <dbReference type="ARBA" id="ARBA00023125"/>
    </source>
</evidence>
<keyword evidence="10" id="KW-0238">DNA-binding</keyword>
<evidence type="ECO:0000256" key="11">
    <source>
        <dbReference type="ARBA" id="ARBA00023163"/>
    </source>
</evidence>
<keyword evidence="9" id="KW-0805">Transcription regulation</keyword>
<feature type="domain" description="KRAB" evidence="17">
    <location>
        <begin position="26"/>
        <end position="96"/>
    </location>
</feature>
<feature type="domain" description="SET" evidence="16">
    <location>
        <begin position="244"/>
        <end position="358"/>
    </location>
</feature>
<dbReference type="GeneID" id="103121214"/>
<reference evidence="20" key="2">
    <citation type="submission" date="2025-08" db="UniProtKB">
        <authorList>
            <consortium name="RefSeq"/>
        </authorList>
    </citation>
    <scope>IDENTIFICATION</scope>
</reference>
<feature type="region of interest" description="Disordered" evidence="14">
    <location>
        <begin position="1"/>
        <end position="20"/>
    </location>
</feature>
<dbReference type="CDD" id="cd07765">
    <property type="entry name" value="KRAB_A-box"/>
    <property type="match status" value="1"/>
</dbReference>
<dbReference type="SUPFAM" id="SSF82199">
    <property type="entry name" value="SET domain"/>
    <property type="match status" value="1"/>
</dbReference>
<evidence type="ECO:0000259" key="18">
    <source>
        <dbReference type="PROSITE" id="PS50806"/>
    </source>
</evidence>
<evidence type="ECO:0000259" key="16">
    <source>
        <dbReference type="PROSITE" id="PS50280"/>
    </source>
</evidence>
<feature type="region of interest" description="Disordered" evidence="14">
    <location>
        <begin position="142"/>
        <end position="168"/>
    </location>
</feature>
<dbReference type="Pfam" id="PF01352">
    <property type="entry name" value="KRAB"/>
    <property type="match status" value="1"/>
</dbReference>
<evidence type="ECO:0000256" key="3">
    <source>
        <dbReference type="ARBA" id="ARBA00022679"/>
    </source>
</evidence>
<evidence type="ECO:0000256" key="7">
    <source>
        <dbReference type="ARBA" id="ARBA00022771"/>
    </source>
</evidence>
<dbReference type="InterPro" id="IPR044417">
    <property type="entry name" value="PRDM7_9_PR-SET"/>
</dbReference>
<feature type="compositionally biased region" description="Polar residues" evidence="14">
    <location>
        <begin position="412"/>
        <end position="448"/>
    </location>
</feature>
<dbReference type="PANTHER" id="PTHR16515">
    <property type="entry name" value="PR DOMAIN ZINC FINGER PROTEIN"/>
    <property type="match status" value="1"/>
</dbReference>
<feature type="domain" description="C2H2-type" evidence="15">
    <location>
        <begin position="530"/>
        <end position="551"/>
    </location>
</feature>
<evidence type="ECO:0000256" key="1">
    <source>
        <dbReference type="ARBA" id="ARBA00004123"/>
    </source>
</evidence>
<evidence type="ECO:0000256" key="8">
    <source>
        <dbReference type="ARBA" id="ARBA00022833"/>
    </source>
</evidence>
<keyword evidence="12" id="KW-0539">Nucleus</keyword>
<accession>A0ABM3WWJ9</accession>
<dbReference type="Proteomes" id="UP001652624">
    <property type="component" value="Chromosome 2"/>
</dbReference>
<keyword evidence="19" id="KW-1185">Reference proteome</keyword>
<feature type="domain" description="C2H2-type" evidence="15">
    <location>
        <begin position="804"/>
        <end position="831"/>
    </location>
</feature>
<dbReference type="Gene3D" id="2.170.270.10">
    <property type="entry name" value="SET domain"/>
    <property type="match status" value="1"/>
</dbReference>
<organism evidence="19 20">
    <name type="scientific">Erinaceus europaeus</name>
    <name type="common">Western European hedgehog</name>
    <dbReference type="NCBI Taxonomy" id="9365"/>
    <lineage>
        <taxon>Eukaryota</taxon>
        <taxon>Metazoa</taxon>
        <taxon>Chordata</taxon>
        <taxon>Craniata</taxon>
        <taxon>Vertebrata</taxon>
        <taxon>Euteleostomi</taxon>
        <taxon>Mammalia</taxon>
        <taxon>Eutheria</taxon>
        <taxon>Laurasiatheria</taxon>
        <taxon>Eulipotyphla</taxon>
        <taxon>Erinaceidae</taxon>
        <taxon>Erinaceinae</taxon>
        <taxon>Erinaceus</taxon>
    </lineage>
</organism>
<feature type="domain" description="KRAB-related" evidence="18">
    <location>
        <begin position="23"/>
        <end position="86"/>
    </location>
</feature>
<dbReference type="Pfam" id="PF00096">
    <property type="entry name" value="zf-C2H2"/>
    <property type="match status" value="14"/>
</dbReference>
<feature type="domain" description="C2H2-type" evidence="15">
    <location>
        <begin position="692"/>
        <end position="719"/>
    </location>
</feature>
<dbReference type="Gene3D" id="3.30.160.60">
    <property type="entry name" value="Classic Zinc Finger"/>
    <property type="match status" value="15"/>
</dbReference>
<dbReference type="SMART" id="SM00355">
    <property type="entry name" value="ZnF_C2H2"/>
    <property type="match status" value="15"/>
</dbReference>
<name>A0ABM3WWJ9_ERIEU</name>
<dbReference type="InterPro" id="IPR001909">
    <property type="entry name" value="KRAB"/>
</dbReference>
<keyword evidence="5" id="KW-0479">Metal-binding</keyword>
<proteinExistence type="predicted"/>
<evidence type="ECO:0000259" key="17">
    <source>
        <dbReference type="PROSITE" id="PS50805"/>
    </source>
</evidence>
<keyword evidence="7 13" id="KW-0863">Zinc-finger</keyword>
<dbReference type="SUPFAM" id="SSF109640">
    <property type="entry name" value="KRAB domain (Kruppel-associated box)"/>
    <property type="match status" value="1"/>
</dbReference>
<evidence type="ECO:0000313" key="20">
    <source>
        <dbReference type="RefSeq" id="XP_060040953.1"/>
    </source>
</evidence>
<feature type="region of interest" description="Disordered" evidence="14">
    <location>
        <begin position="474"/>
        <end position="507"/>
    </location>
</feature>
<dbReference type="PROSITE" id="PS50280">
    <property type="entry name" value="SET"/>
    <property type="match status" value="1"/>
</dbReference>
<feature type="domain" description="C2H2-type" evidence="15">
    <location>
        <begin position="860"/>
        <end position="887"/>
    </location>
</feature>
<dbReference type="PANTHER" id="PTHR16515:SF10">
    <property type="entry name" value="HISTONE-LYSINE N-METHYLTRANSFERASE PRDM9-RELATED"/>
    <property type="match status" value="1"/>
</dbReference>
<dbReference type="Pfam" id="PF21549">
    <property type="entry name" value="PRDM2_PR"/>
    <property type="match status" value="1"/>
</dbReference>
<keyword evidence="4" id="KW-0949">S-adenosyl-L-methionine</keyword>
<dbReference type="InterPro" id="IPR001214">
    <property type="entry name" value="SET_dom"/>
</dbReference>
<dbReference type="Pfam" id="PF09514">
    <property type="entry name" value="SSXRD"/>
    <property type="match status" value="1"/>
</dbReference>
<evidence type="ECO:0000256" key="9">
    <source>
        <dbReference type="ARBA" id="ARBA00023015"/>
    </source>
</evidence>
<evidence type="ECO:0000256" key="2">
    <source>
        <dbReference type="ARBA" id="ARBA00022603"/>
    </source>
</evidence>
<feature type="domain" description="C2H2-type" evidence="15">
    <location>
        <begin position="832"/>
        <end position="859"/>
    </location>
</feature>
<evidence type="ECO:0000259" key="15">
    <source>
        <dbReference type="PROSITE" id="PS50157"/>
    </source>
</evidence>
<dbReference type="InterPro" id="IPR050331">
    <property type="entry name" value="Zinc_finger"/>
</dbReference>
<dbReference type="SMART" id="SM00349">
    <property type="entry name" value="KRAB"/>
    <property type="match status" value="1"/>
</dbReference>
<dbReference type="RefSeq" id="XP_060040953.1">
    <property type="nucleotide sequence ID" value="XM_060184970.1"/>
</dbReference>
<dbReference type="PROSITE" id="PS00028">
    <property type="entry name" value="ZINC_FINGER_C2H2_1"/>
    <property type="match status" value="15"/>
</dbReference>
<feature type="domain" description="C2H2-type" evidence="15">
    <location>
        <begin position="916"/>
        <end position="943"/>
    </location>
</feature>
<feature type="domain" description="C2H2-type" evidence="15">
    <location>
        <begin position="748"/>
        <end position="775"/>
    </location>
</feature>
<dbReference type="InterPro" id="IPR013087">
    <property type="entry name" value="Znf_C2H2_type"/>
</dbReference>
<dbReference type="InterPro" id="IPR036051">
    <property type="entry name" value="KRAB_dom_sf"/>
</dbReference>
<evidence type="ECO:0000256" key="6">
    <source>
        <dbReference type="ARBA" id="ARBA00022737"/>
    </source>
</evidence>
<gene>
    <name evidence="20" type="primary">PRDM7</name>
</gene>
<sequence length="950" mass="109059">MSLEKPQEERPEEDTGRTERKLMIKDAFKDISIYFSKKEWTEMGDWEKIRYRNVKRNYEKLITIGLRAPRPAFMCHRRQATKSKLDDTEDSDEEWTPRQQVKPSWMIFRVEKSKHQKGVLKQPVHSESSFKELSETANLLNTSDSEQAQKPVSPLEEAVATGQHSKKKMEFRRKETLVKMYSLRERKDHAYQEVSEPQDDDYLYCETCQNFFIDSCAVHGSPVFIKDKAVDKGHPDRSALTLPPGLTIRPSGIPEAGLGIWNEGSDLPVGVHFGPYEGQITDDEEAANSGYSWLITKGRNCYEYVDGENKSWANWMRYVNCARNDEEQNLVAFQYHRQIFYRTCRVIQPGCELLVWYGDEYGQELGIKWGSKWKKELTAEQESKSEIHLCPSCSLAFSAQKFLNQHVKHSHPSQILPGTSTRKQPQVENPCLSNQNQQKQHSNFQNQHDSTESQEAIEKFKPLLKMIKQKTISNGFSKLPKEQIGSSREHEKTKEEESNSCQKMNPEDTSELLVGLGMSRIVRDKYEGSGKNYYDMSHIITHQKTHTGEKPHVCKECGRGFSEKSSLIAHQRTHTGEKPHVCRECGRGFSEKSSLIAHQRTHTGEKPHVCRECGRGFSRKSGLIRHQRTHTGEKPHVCRECGRGFSEKSSLIAHQRTHTGEKPYVCRECGRGFSEKSSLIAHQRTHTGEKPHVCRECGRGFSEKSSLIAHQRTHTGEKPHVCRECGRGFSRKSGLIRHQRTHTGEKPHVCRECGQGFSQKSHLITHQRTHTGEKPHVCRECGRGFSEKSNLIRHQRTHTGEKPHVCRECGRGFNEKSSLIAHQRTHTGEKPHVCRECGRGFSEKSNLITHQRTHTGEKPHVCRECGQGFSQKSHLITHQRTHTGEKPHVCRECGRGFSEKSNLIRHQRTHTGEKPYVCRECGQGFSQKSHLITHQRTHTGEKPHVCKKDI</sequence>
<feature type="domain" description="C2H2-type" evidence="15">
    <location>
        <begin position="636"/>
        <end position="663"/>
    </location>
</feature>
<dbReference type="InterPro" id="IPR046341">
    <property type="entry name" value="SET_dom_sf"/>
</dbReference>
<evidence type="ECO:0000256" key="13">
    <source>
        <dbReference type="PROSITE-ProRule" id="PRU00042"/>
    </source>
</evidence>
<keyword evidence="6" id="KW-0677">Repeat</keyword>
<feature type="domain" description="C2H2-type" evidence="15">
    <location>
        <begin position="388"/>
        <end position="411"/>
    </location>
</feature>
<keyword evidence="3" id="KW-0808">Transferase</keyword>
<dbReference type="CDD" id="cd19193">
    <property type="entry name" value="PR-SET_PRDM7_9"/>
    <property type="match status" value="1"/>
</dbReference>
<keyword evidence="8" id="KW-0862">Zinc</keyword>
<dbReference type="InterPro" id="IPR003655">
    <property type="entry name" value="aKRAB"/>
</dbReference>
<evidence type="ECO:0000256" key="4">
    <source>
        <dbReference type="ARBA" id="ARBA00022691"/>
    </source>
</evidence>
<feature type="domain" description="C2H2-type" evidence="15">
    <location>
        <begin position="608"/>
        <end position="635"/>
    </location>
</feature>
<dbReference type="InterPro" id="IPR048414">
    <property type="entry name" value="PDRM9-like_Znf-C2H2"/>
</dbReference>
<dbReference type="Pfam" id="PF21225">
    <property type="entry name" value="zf-C2H2_5"/>
    <property type="match status" value="1"/>
</dbReference>
<protein>
    <submittedName>
        <fullName evidence="20">Histone-lysine N-methyltransferase PRDM7</fullName>
    </submittedName>
</protein>
<keyword evidence="2" id="KW-0489">Methyltransferase</keyword>
<feature type="domain" description="C2H2-type" evidence="15">
    <location>
        <begin position="552"/>
        <end position="579"/>
    </location>
</feature>
<feature type="region of interest" description="Disordered" evidence="14">
    <location>
        <begin position="408"/>
        <end position="454"/>
    </location>
</feature>
<feature type="domain" description="C2H2-type" evidence="15">
    <location>
        <begin position="664"/>
        <end position="691"/>
    </location>
</feature>
<dbReference type="SUPFAM" id="SSF57667">
    <property type="entry name" value="beta-beta-alpha zinc fingers"/>
    <property type="match status" value="8"/>
</dbReference>
<evidence type="ECO:0000256" key="12">
    <source>
        <dbReference type="ARBA" id="ARBA00023242"/>
    </source>
</evidence>
<dbReference type="InterPro" id="IPR019041">
    <property type="entry name" value="SSXRD_motif"/>
</dbReference>
<feature type="domain" description="C2H2-type" evidence="15">
    <location>
        <begin position="580"/>
        <end position="607"/>
    </location>
</feature>
<dbReference type="PROSITE" id="PS50806">
    <property type="entry name" value="KRAB_RELATED"/>
    <property type="match status" value="1"/>
</dbReference>
<evidence type="ECO:0000256" key="14">
    <source>
        <dbReference type="SAM" id="MobiDB-lite"/>
    </source>
</evidence>
<dbReference type="PROSITE" id="PS50157">
    <property type="entry name" value="ZINC_FINGER_C2H2_2"/>
    <property type="match status" value="16"/>
</dbReference>
<evidence type="ECO:0000256" key="5">
    <source>
        <dbReference type="ARBA" id="ARBA00022723"/>
    </source>
</evidence>
<comment type="subcellular location">
    <subcellularLocation>
        <location evidence="1">Nucleus</location>
    </subcellularLocation>
</comment>
<evidence type="ECO:0000313" key="19">
    <source>
        <dbReference type="Proteomes" id="UP001652624"/>
    </source>
</evidence>